<comment type="caution">
    <text evidence="2">The sequence shown here is derived from an EMBL/GenBank/DDBJ whole genome shotgun (WGS) entry which is preliminary data.</text>
</comment>
<evidence type="ECO:0000313" key="2">
    <source>
        <dbReference type="EMBL" id="KAB1639008.1"/>
    </source>
</evidence>
<dbReference type="RefSeq" id="WP_151422042.1">
    <property type="nucleotide sequence ID" value="NZ_CANKVH010000004.1"/>
</dbReference>
<keyword evidence="3" id="KW-1185">Reference proteome</keyword>
<dbReference type="InterPro" id="IPR000073">
    <property type="entry name" value="AB_hydrolase_1"/>
</dbReference>
<dbReference type="SUPFAM" id="SSF53474">
    <property type="entry name" value="alpha/beta-Hydrolases"/>
    <property type="match status" value="1"/>
</dbReference>
<dbReference type="PANTHER" id="PTHR37017:SF11">
    <property type="entry name" value="ESTERASE_LIPASE_THIOESTERASE DOMAIN-CONTAINING PROTEIN"/>
    <property type="match status" value="1"/>
</dbReference>
<dbReference type="GO" id="GO:0016787">
    <property type="term" value="F:hydrolase activity"/>
    <property type="evidence" value="ECO:0007669"/>
    <property type="project" value="UniProtKB-KW"/>
</dbReference>
<organism evidence="2 3">
    <name type="scientific">Pseudoclavibacter terrae</name>
    <dbReference type="NCBI Taxonomy" id="1530195"/>
    <lineage>
        <taxon>Bacteria</taxon>
        <taxon>Bacillati</taxon>
        <taxon>Actinomycetota</taxon>
        <taxon>Actinomycetes</taxon>
        <taxon>Micrococcales</taxon>
        <taxon>Microbacteriaceae</taxon>
        <taxon>Pseudoclavibacter</taxon>
    </lineage>
</organism>
<dbReference type="Proteomes" id="UP000490386">
    <property type="component" value="Unassembled WGS sequence"/>
</dbReference>
<dbReference type="OrthoDB" id="9773549at2"/>
<accession>A0A7J5B4B4</accession>
<protein>
    <submittedName>
        <fullName evidence="2">Alpha/beta hydrolase</fullName>
    </submittedName>
</protein>
<evidence type="ECO:0000313" key="3">
    <source>
        <dbReference type="Proteomes" id="UP000490386"/>
    </source>
</evidence>
<feature type="domain" description="AB hydrolase-1" evidence="1">
    <location>
        <begin position="4"/>
        <end position="218"/>
    </location>
</feature>
<dbReference type="EMBL" id="WBJX01000001">
    <property type="protein sequence ID" value="KAB1639008.1"/>
    <property type="molecule type" value="Genomic_DNA"/>
</dbReference>
<dbReference type="PANTHER" id="PTHR37017">
    <property type="entry name" value="AB HYDROLASE-1 DOMAIN-CONTAINING PROTEIN-RELATED"/>
    <property type="match status" value="1"/>
</dbReference>
<proteinExistence type="predicted"/>
<evidence type="ECO:0000259" key="1">
    <source>
        <dbReference type="Pfam" id="PF12697"/>
    </source>
</evidence>
<dbReference type="InterPro" id="IPR029058">
    <property type="entry name" value="AB_hydrolase_fold"/>
</dbReference>
<dbReference type="Pfam" id="PF12697">
    <property type="entry name" value="Abhydrolase_6"/>
    <property type="match status" value="1"/>
</dbReference>
<keyword evidence="2" id="KW-0378">Hydrolase</keyword>
<dbReference type="Gene3D" id="3.40.50.1820">
    <property type="entry name" value="alpha/beta hydrolase"/>
    <property type="match status" value="1"/>
</dbReference>
<sequence>MATFVLIHGGGSSSWDWHLVVPKLEEAGHRAVAVDLPVEEPGLSLVDYADSVSAQLDEARGDSSDGDGQGEQLVIVGHSLGGFTAALVAERLDADGLVYVAGMIPKPGETMQEWWDATGHSALGVDSEDELVFYNLVPDDLVVDAKAHVREETGSWMDAPWPGVGRETPTGFIAAEDDLFFPLEFAKQHARDRAGVEAVVVPGGHYVAIGAPDPLAKALAEFADGL</sequence>
<dbReference type="AlphaFoldDB" id="A0A7J5B4B4"/>
<dbReference type="InterPro" id="IPR052897">
    <property type="entry name" value="Sec-Metab_Biosynth_Hydrolase"/>
</dbReference>
<name>A0A7J5B4B4_9MICO</name>
<gene>
    <name evidence="2" type="ORF">F8O03_01250</name>
</gene>
<reference evidence="2 3" key="1">
    <citation type="submission" date="2019-09" db="EMBL/GenBank/DDBJ databases">
        <title>Phylogeny of genus Pseudoclavibacter and closely related genus.</title>
        <authorList>
            <person name="Li Y."/>
        </authorList>
    </citation>
    <scope>NUCLEOTIDE SEQUENCE [LARGE SCALE GENOMIC DNA]</scope>
    <source>
        <strain evidence="2 3">THG-MD12</strain>
    </source>
</reference>